<feature type="chain" id="PRO_5016318655" description="FimV N-terminal domain-containing protein" evidence="4">
    <location>
        <begin position="30"/>
        <end position="528"/>
    </location>
</feature>
<keyword evidence="1" id="KW-0175">Coiled coil</keyword>
<keyword evidence="4" id="KW-0732">Signal</keyword>
<feature type="coiled-coil region" evidence="1">
    <location>
        <begin position="181"/>
        <end position="208"/>
    </location>
</feature>
<feature type="compositionally biased region" description="Basic and acidic residues" evidence="2">
    <location>
        <begin position="515"/>
        <end position="528"/>
    </location>
</feature>
<name>A0A2Z2HE45_9GAMM</name>
<keyword evidence="3" id="KW-0812">Transmembrane</keyword>
<sequence>MMAERPCRLRSKGYLLGMLLMSWTMTSHALGLAAPQVMSGFNEPLKARVALLDTGTLRADDIRVALADNARWQAMNVSRTADTDTLRLTVNGTPGHLYLDLRGSRALGAPWLDVVLTLRWPDGELTPQLTLLPSAEASGSGEAMAAVKPSRETVARHPASELDDVRRDPAVDRQAMASASSVQDSRRVAALEGRIDRLEQQLRASLDAQTALATDMASLRASSSINVAPVNEQPDNSVELATLTQRQQLLESRLDQLDQQGLAAGTVDSEALLPEAVPSPAPSQAAVLALDNGASRHDRFVWVWGFAAVLLMLAGGWAGVRRWRQRRYRLVSAQELSATAASAAPSESMVNAGESDGDTPEAGGGDHSQDEVWSAHRAQVEEICAEAEVFQRHGRREHAITMLREGLLQYPGEARLIRALAALEAMSDHHDARDSADEDQNLKKTSMPSPDPSPMLAPTWTLSSSMDEDAPTGAVEWEVSGSLADRHVNLPPAPGAGFPQGWALEEVAFEGGDTDNERPEADSPYRHG</sequence>
<feature type="transmembrane region" description="Helical" evidence="3">
    <location>
        <begin position="301"/>
        <end position="320"/>
    </location>
</feature>
<evidence type="ECO:0000313" key="7">
    <source>
        <dbReference type="Proteomes" id="UP000250025"/>
    </source>
</evidence>
<evidence type="ECO:0000256" key="1">
    <source>
        <dbReference type="SAM" id="Coils"/>
    </source>
</evidence>
<reference evidence="6 7" key="1">
    <citation type="journal article" date="2017" name="Int. J. Syst. Evol. Microbiol.">
        <title>Kushneria konosiri sp. nov., isolated from the Korean salt-fermented seafood Daemi-jeot.</title>
        <authorList>
            <person name="Yun J.H."/>
            <person name="Park S.K."/>
            <person name="Lee J.Y."/>
            <person name="Jung M.J."/>
            <person name="Bae J.W."/>
        </authorList>
    </citation>
    <scope>NUCLEOTIDE SEQUENCE [LARGE SCALE GENOMIC DNA]</scope>
    <source>
        <strain evidence="6 7">X49</strain>
    </source>
</reference>
<dbReference type="AlphaFoldDB" id="A0A2Z2HE45"/>
<dbReference type="KEGG" id="kus:B9G99_13350"/>
<keyword evidence="3" id="KW-0472">Membrane</keyword>
<evidence type="ECO:0000256" key="4">
    <source>
        <dbReference type="SAM" id="SignalP"/>
    </source>
</evidence>
<protein>
    <recommendedName>
        <fullName evidence="5">FimV N-terminal domain-containing protein</fullName>
    </recommendedName>
</protein>
<feature type="region of interest" description="Disordered" evidence="2">
    <location>
        <begin position="341"/>
        <end position="372"/>
    </location>
</feature>
<evidence type="ECO:0000256" key="3">
    <source>
        <dbReference type="SAM" id="Phobius"/>
    </source>
</evidence>
<evidence type="ECO:0000256" key="2">
    <source>
        <dbReference type="SAM" id="MobiDB-lite"/>
    </source>
</evidence>
<feature type="region of interest" description="Disordered" evidence="2">
    <location>
        <begin position="508"/>
        <end position="528"/>
    </location>
</feature>
<organism evidence="6 7">
    <name type="scientific">Kushneria konosiri</name>
    <dbReference type="NCBI Taxonomy" id="698828"/>
    <lineage>
        <taxon>Bacteria</taxon>
        <taxon>Pseudomonadati</taxon>
        <taxon>Pseudomonadota</taxon>
        <taxon>Gammaproteobacteria</taxon>
        <taxon>Oceanospirillales</taxon>
        <taxon>Halomonadaceae</taxon>
        <taxon>Kushneria</taxon>
    </lineage>
</organism>
<feature type="signal peptide" evidence="4">
    <location>
        <begin position="1"/>
        <end position="29"/>
    </location>
</feature>
<keyword evidence="7" id="KW-1185">Reference proteome</keyword>
<dbReference type="EMBL" id="CP021323">
    <property type="protein sequence ID" value="ARS53720.1"/>
    <property type="molecule type" value="Genomic_DNA"/>
</dbReference>
<dbReference type="Proteomes" id="UP000250025">
    <property type="component" value="Chromosome"/>
</dbReference>
<accession>A0A2Z2HE45</accession>
<gene>
    <name evidence="6" type="ORF">B9G99_13350</name>
</gene>
<keyword evidence="3" id="KW-1133">Transmembrane helix</keyword>
<feature type="region of interest" description="Disordered" evidence="2">
    <location>
        <begin position="428"/>
        <end position="460"/>
    </location>
</feature>
<dbReference type="InterPro" id="IPR057840">
    <property type="entry name" value="FimV_N"/>
</dbReference>
<dbReference type="Pfam" id="PF25800">
    <property type="entry name" value="FimV_N"/>
    <property type="match status" value="1"/>
</dbReference>
<proteinExistence type="predicted"/>
<feature type="domain" description="FimV N-terminal" evidence="5">
    <location>
        <begin position="30"/>
        <end position="132"/>
    </location>
</feature>
<evidence type="ECO:0000313" key="6">
    <source>
        <dbReference type="EMBL" id="ARS53720.1"/>
    </source>
</evidence>
<evidence type="ECO:0000259" key="5">
    <source>
        <dbReference type="Pfam" id="PF25800"/>
    </source>
</evidence>